<dbReference type="CDD" id="cd07989">
    <property type="entry name" value="LPLAT_AGPAT-like"/>
    <property type="match status" value="1"/>
</dbReference>
<evidence type="ECO:0000313" key="6">
    <source>
        <dbReference type="Proteomes" id="UP000503540"/>
    </source>
</evidence>
<dbReference type="PANTHER" id="PTHR10434">
    <property type="entry name" value="1-ACYL-SN-GLYCEROL-3-PHOSPHATE ACYLTRANSFERASE"/>
    <property type="match status" value="1"/>
</dbReference>
<proteinExistence type="predicted"/>
<dbReference type="GO" id="GO:0006654">
    <property type="term" value="P:phosphatidic acid biosynthetic process"/>
    <property type="evidence" value="ECO:0007669"/>
    <property type="project" value="TreeGrafter"/>
</dbReference>
<sequence>MCTSRAPTGFRPGSAAALLPWKRPTRWMPPRPRPRPRARTRPISSGVSPVQREPVYDILTGLVRTIFAVQGLRIDIQGQERIPRTGGAVLAVNHTAYLDFMEVGLVGRNSGRNVRYMMKAELEHGIVGFLMKHCKAIGVDRTAGAESYARAVTALRDGELVVVYPEATISRSFELKEFKSGAARMAIEAQVPIIPVVIWGAHRVWTKDIPKKLGRHRFPINIQIGEPIPPDQPTEELTATLRAHMSECLEAAQRDYPMEPGARWVPVRLGGTAPTLERALVLEQEEMARRRAKAAERKGH</sequence>
<evidence type="ECO:0000256" key="3">
    <source>
        <dbReference type="SAM" id="MobiDB-lite"/>
    </source>
</evidence>
<dbReference type="EMBL" id="CP046172">
    <property type="protein sequence ID" value="QIS08060.1"/>
    <property type="molecule type" value="Genomic_DNA"/>
</dbReference>
<protein>
    <submittedName>
        <fullName evidence="5">1-acyl-sn-glycerol-3-phosphate acyltransferase</fullName>
    </submittedName>
</protein>
<dbReference type="InterPro" id="IPR002123">
    <property type="entry name" value="Plipid/glycerol_acylTrfase"/>
</dbReference>
<feature type="domain" description="Phospholipid/glycerol acyltransferase" evidence="4">
    <location>
        <begin position="88"/>
        <end position="201"/>
    </location>
</feature>
<evidence type="ECO:0000259" key="4">
    <source>
        <dbReference type="SMART" id="SM00563"/>
    </source>
</evidence>
<feature type="region of interest" description="Disordered" evidence="3">
    <location>
        <begin position="21"/>
        <end position="48"/>
    </location>
</feature>
<dbReference type="GO" id="GO:0005886">
    <property type="term" value="C:plasma membrane"/>
    <property type="evidence" value="ECO:0007669"/>
    <property type="project" value="TreeGrafter"/>
</dbReference>
<dbReference type="Pfam" id="PF01553">
    <property type="entry name" value="Acyltransferase"/>
    <property type="match status" value="1"/>
</dbReference>
<name>A0A6G9Y4N1_9NOCA</name>
<dbReference type="SUPFAM" id="SSF69593">
    <property type="entry name" value="Glycerol-3-phosphate (1)-acyltransferase"/>
    <property type="match status" value="1"/>
</dbReference>
<organism evidence="5 6">
    <name type="scientific">Nocardia arthritidis</name>
    <dbReference type="NCBI Taxonomy" id="228602"/>
    <lineage>
        <taxon>Bacteria</taxon>
        <taxon>Bacillati</taxon>
        <taxon>Actinomycetota</taxon>
        <taxon>Actinomycetes</taxon>
        <taxon>Mycobacteriales</taxon>
        <taxon>Nocardiaceae</taxon>
        <taxon>Nocardia</taxon>
    </lineage>
</organism>
<dbReference type="AlphaFoldDB" id="A0A6G9Y4N1"/>
<dbReference type="Proteomes" id="UP000503540">
    <property type="component" value="Chromosome"/>
</dbReference>
<dbReference type="GO" id="GO:0003841">
    <property type="term" value="F:1-acylglycerol-3-phosphate O-acyltransferase activity"/>
    <property type="evidence" value="ECO:0007669"/>
    <property type="project" value="TreeGrafter"/>
</dbReference>
<keyword evidence="1 5" id="KW-0808">Transferase</keyword>
<accession>A0A6G9Y4N1</accession>
<evidence type="ECO:0000256" key="1">
    <source>
        <dbReference type="ARBA" id="ARBA00022679"/>
    </source>
</evidence>
<dbReference type="KEGG" id="nah:F5544_00635"/>
<evidence type="ECO:0000313" key="5">
    <source>
        <dbReference type="EMBL" id="QIS08060.1"/>
    </source>
</evidence>
<reference evidence="5 6" key="1">
    <citation type="journal article" date="2019" name="ACS Chem. Biol.">
        <title>Identification and Mobilization of a Cryptic Antibiotic Biosynthesis Gene Locus from a Human-Pathogenic Nocardia Isolate.</title>
        <authorList>
            <person name="Herisse M."/>
            <person name="Ishida K."/>
            <person name="Porter J.L."/>
            <person name="Howden B."/>
            <person name="Hertweck C."/>
            <person name="Stinear T.P."/>
            <person name="Pidot S.J."/>
        </authorList>
    </citation>
    <scope>NUCLEOTIDE SEQUENCE [LARGE SCALE GENOMIC DNA]</scope>
    <source>
        <strain evidence="5 6">AUSMDU00012717</strain>
    </source>
</reference>
<keyword evidence="2 5" id="KW-0012">Acyltransferase</keyword>
<keyword evidence="6" id="KW-1185">Reference proteome</keyword>
<dbReference type="SMART" id="SM00563">
    <property type="entry name" value="PlsC"/>
    <property type="match status" value="1"/>
</dbReference>
<gene>
    <name evidence="5" type="ORF">F5544_00635</name>
</gene>
<evidence type="ECO:0000256" key="2">
    <source>
        <dbReference type="ARBA" id="ARBA00023315"/>
    </source>
</evidence>
<dbReference type="PANTHER" id="PTHR10434:SF55">
    <property type="entry name" value="POSSIBLE ACYLTRANSFERASE"/>
    <property type="match status" value="1"/>
</dbReference>